<name>A0A6C0CM51_9ZZZZ</name>
<accession>A0A6C0CM51</accession>
<organism evidence="1">
    <name type="scientific">viral metagenome</name>
    <dbReference type="NCBI Taxonomy" id="1070528"/>
    <lineage>
        <taxon>unclassified sequences</taxon>
        <taxon>metagenomes</taxon>
        <taxon>organismal metagenomes</taxon>
    </lineage>
</organism>
<proteinExistence type="predicted"/>
<evidence type="ECO:0000313" key="1">
    <source>
        <dbReference type="EMBL" id="QHT05688.1"/>
    </source>
</evidence>
<dbReference type="AlphaFoldDB" id="A0A6C0CM51"/>
<protein>
    <submittedName>
        <fullName evidence="1">Uncharacterized protein</fullName>
    </submittedName>
</protein>
<dbReference type="EMBL" id="MN739458">
    <property type="protein sequence ID" value="QHT05688.1"/>
    <property type="molecule type" value="Genomic_DNA"/>
</dbReference>
<reference evidence="1" key="1">
    <citation type="journal article" date="2020" name="Nature">
        <title>Giant virus diversity and host interactions through global metagenomics.</title>
        <authorList>
            <person name="Schulz F."/>
            <person name="Roux S."/>
            <person name="Paez-Espino D."/>
            <person name="Jungbluth S."/>
            <person name="Walsh D.A."/>
            <person name="Denef V.J."/>
            <person name="McMahon K.D."/>
            <person name="Konstantinidis K.T."/>
            <person name="Eloe-Fadrosh E.A."/>
            <person name="Kyrpides N.C."/>
            <person name="Woyke T."/>
        </authorList>
    </citation>
    <scope>NUCLEOTIDE SEQUENCE</scope>
    <source>
        <strain evidence="1">GVMAG-M-3300021389-45</strain>
    </source>
</reference>
<sequence length="169" mass="19682">MWCWWCCHPFENTPLSLPTRYDDRRQKFTTSGNFCSWSCMKTYALDHYGLSRGSIMCGHMVMMRKKIYNKIGHIKPAPKRQSLTHFGGDLTIEEFRSNACIDKEKPNTIITTEANKMVLTQDFTKNQKMYEINNASGDSNQLKLKREKPLKREKNNLESVLGLVIKPKK</sequence>